<dbReference type="InterPro" id="IPR005823">
    <property type="entry name" value="Ribosomal_uL13_bac-type"/>
</dbReference>
<keyword evidence="3" id="KW-0687">Ribonucleoprotein</keyword>
<dbReference type="FunCoup" id="A0A1V9XUU7">
    <property type="interactions" value="1103"/>
</dbReference>
<evidence type="ECO:0000313" key="4">
    <source>
        <dbReference type="EMBL" id="OQR77255.1"/>
    </source>
</evidence>
<accession>A0A1V9XUU7</accession>
<dbReference type="GO" id="GO:0006412">
    <property type="term" value="P:translation"/>
    <property type="evidence" value="ECO:0007669"/>
    <property type="project" value="InterPro"/>
</dbReference>
<evidence type="ECO:0000313" key="5">
    <source>
        <dbReference type="Proteomes" id="UP000192247"/>
    </source>
</evidence>
<sequence>MRLTAKLCRTVLATSDQKLTFARQWLLYDARHQNPFESAEMISKVLQGLHKPVYHKNTDSGDHVVVINCKEIAMPWYEWKFRMYYHHTDYAGGASWTSAWELHDKNPTKVLEKAVYHATPGDLWRRLRMARLHLFSDDRIPDDMKENLNYQLRQLRPVPRKLEDIPEQERREFPKLFDFPKDYCW</sequence>
<organism evidence="4 5">
    <name type="scientific">Tropilaelaps mercedesae</name>
    <dbReference type="NCBI Taxonomy" id="418985"/>
    <lineage>
        <taxon>Eukaryota</taxon>
        <taxon>Metazoa</taxon>
        <taxon>Ecdysozoa</taxon>
        <taxon>Arthropoda</taxon>
        <taxon>Chelicerata</taxon>
        <taxon>Arachnida</taxon>
        <taxon>Acari</taxon>
        <taxon>Parasitiformes</taxon>
        <taxon>Mesostigmata</taxon>
        <taxon>Gamasina</taxon>
        <taxon>Dermanyssoidea</taxon>
        <taxon>Laelapidae</taxon>
        <taxon>Tropilaelaps</taxon>
    </lineage>
</organism>
<dbReference type="OrthoDB" id="274622at2759"/>
<keyword evidence="5" id="KW-1185">Reference proteome</keyword>
<reference evidence="4 5" key="1">
    <citation type="journal article" date="2017" name="Gigascience">
        <title>Draft genome of the honey bee ectoparasitic mite, Tropilaelaps mercedesae, is shaped by the parasitic life history.</title>
        <authorList>
            <person name="Dong X."/>
            <person name="Armstrong S.D."/>
            <person name="Xia D."/>
            <person name="Makepeace B.L."/>
            <person name="Darby A.C."/>
            <person name="Kadowaki T."/>
        </authorList>
    </citation>
    <scope>NUCLEOTIDE SEQUENCE [LARGE SCALE GENOMIC DNA]</scope>
    <source>
        <strain evidence="4">Wuxi-XJTLU</strain>
    </source>
</reference>
<dbReference type="EMBL" id="MNPL01003779">
    <property type="protein sequence ID" value="OQR77255.1"/>
    <property type="molecule type" value="Genomic_DNA"/>
</dbReference>
<dbReference type="FunFam" id="3.90.1180.10:FF:000005">
    <property type="entry name" value="39S ribosomal protein L13, mitochondrial"/>
    <property type="match status" value="1"/>
</dbReference>
<dbReference type="PANTHER" id="PTHR11545">
    <property type="entry name" value="RIBOSOMAL PROTEIN L13"/>
    <property type="match status" value="1"/>
</dbReference>
<dbReference type="GO" id="GO:0017148">
    <property type="term" value="P:negative regulation of translation"/>
    <property type="evidence" value="ECO:0007669"/>
    <property type="project" value="TreeGrafter"/>
</dbReference>
<protein>
    <submittedName>
        <fullName evidence="4">39S ribosomal protein L13</fullName>
    </submittedName>
</protein>
<comment type="caution">
    <text evidence="4">The sequence shown here is derived from an EMBL/GenBank/DDBJ whole genome shotgun (WGS) entry which is preliminary data.</text>
</comment>
<dbReference type="InterPro" id="IPR036899">
    <property type="entry name" value="Ribosomal_uL13_sf"/>
</dbReference>
<dbReference type="STRING" id="418985.A0A1V9XUU7"/>
<proteinExistence type="inferred from homology"/>
<comment type="similarity">
    <text evidence="1">Belongs to the universal ribosomal protein uL13 family.</text>
</comment>
<dbReference type="GO" id="GO:0003735">
    <property type="term" value="F:structural constituent of ribosome"/>
    <property type="evidence" value="ECO:0007669"/>
    <property type="project" value="InterPro"/>
</dbReference>
<dbReference type="Pfam" id="PF00572">
    <property type="entry name" value="Ribosomal_L13"/>
    <property type="match status" value="1"/>
</dbReference>
<evidence type="ECO:0000256" key="1">
    <source>
        <dbReference type="ARBA" id="ARBA00006227"/>
    </source>
</evidence>
<dbReference type="GO" id="GO:0003729">
    <property type="term" value="F:mRNA binding"/>
    <property type="evidence" value="ECO:0007669"/>
    <property type="project" value="TreeGrafter"/>
</dbReference>
<dbReference type="PIRSF" id="PIRSF002181">
    <property type="entry name" value="Ribosomal_L13"/>
    <property type="match status" value="1"/>
</dbReference>
<name>A0A1V9XUU7_9ACAR</name>
<dbReference type="InParanoid" id="A0A1V9XUU7"/>
<keyword evidence="2 4" id="KW-0689">Ribosomal protein</keyword>
<dbReference type="GO" id="GO:0005762">
    <property type="term" value="C:mitochondrial large ribosomal subunit"/>
    <property type="evidence" value="ECO:0007669"/>
    <property type="project" value="TreeGrafter"/>
</dbReference>
<dbReference type="HAMAP" id="MF_01366">
    <property type="entry name" value="Ribosomal_uL13"/>
    <property type="match status" value="1"/>
</dbReference>
<evidence type="ECO:0000256" key="2">
    <source>
        <dbReference type="ARBA" id="ARBA00022980"/>
    </source>
</evidence>
<gene>
    <name evidence="4" type="ORF">BIW11_07225</name>
</gene>
<dbReference type="InterPro" id="IPR005822">
    <property type="entry name" value="Ribosomal_uL13"/>
</dbReference>
<dbReference type="AlphaFoldDB" id="A0A1V9XUU7"/>
<dbReference type="SUPFAM" id="SSF52161">
    <property type="entry name" value="Ribosomal protein L13"/>
    <property type="match status" value="1"/>
</dbReference>
<evidence type="ECO:0000256" key="3">
    <source>
        <dbReference type="ARBA" id="ARBA00023274"/>
    </source>
</evidence>
<dbReference type="PANTHER" id="PTHR11545:SF2">
    <property type="entry name" value="LARGE RIBOSOMAL SUBUNIT PROTEIN UL13M"/>
    <property type="match status" value="1"/>
</dbReference>
<dbReference type="CDD" id="cd00392">
    <property type="entry name" value="Ribosomal_L13"/>
    <property type="match status" value="1"/>
</dbReference>
<dbReference type="Proteomes" id="UP000192247">
    <property type="component" value="Unassembled WGS sequence"/>
</dbReference>
<dbReference type="Gene3D" id="3.90.1180.10">
    <property type="entry name" value="Ribosomal protein L13"/>
    <property type="match status" value="1"/>
</dbReference>